<feature type="compositionally biased region" description="Basic and acidic residues" evidence="1">
    <location>
        <begin position="12"/>
        <end position="29"/>
    </location>
</feature>
<evidence type="ECO:0000256" key="1">
    <source>
        <dbReference type="SAM" id="MobiDB-lite"/>
    </source>
</evidence>
<organism evidence="3 4">
    <name type="scientific">Microbacterium keratanolyticum</name>
    <dbReference type="NCBI Taxonomy" id="67574"/>
    <lineage>
        <taxon>Bacteria</taxon>
        <taxon>Bacillati</taxon>
        <taxon>Actinomycetota</taxon>
        <taxon>Actinomycetes</taxon>
        <taxon>Micrococcales</taxon>
        <taxon>Microbacteriaceae</taxon>
        <taxon>Microbacterium</taxon>
    </lineage>
</organism>
<feature type="region of interest" description="Disordered" evidence="1">
    <location>
        <begin position="1"/>
        <end position="85"/>
    </location>
</feature>
<gene>
    <name evidence="3" type="ORF">GCM10017596_07090</name>
</gene>
<accession>A0A9W6HRV9</accession>
<evidence type="ECO:0000313" key="3">
    <source>
        <dbReference type="EMBL" id="GLK00994.1"/>
    </source>
</evidence>
<comment type="caution">
    <text evidence="3">The sequence shown here is derived from an EMBL/GenBank/DDBJ whole genome shotgun (WGS) entry which is preliminary data.</text>
</comment>
<evidence type="ECO:0000313" key="4">
    <source>
        <dbReference type="Proteomes" id="UP001142325"/>
    </source>
</evidence>
<dbReference type="Proteomes" id="UP001142325">
    <property type="component" value="Unassembled WGS sequence"/>
</dbReference>
<keyword evidence="4" id="KW-1185">Reference proteome</keyword>
<proteinExistence type="predicted"/>
<dbReference type="SUPFAM" id="SSF82171">
    <property type="entry name" value="DPP6 N-terminal domain-like"/>
    <property type="match status" value="1"/>
</dbReference>
<sequence>MPDPSHATGDAPEPRPMTRAEARALREAAEAAQATQAETPAPAEASGPASPSGPPIPTPSTPLSSEELPVGYAAPEPTKPSSHPRSSRRFLLLFASVLGVLAVVVGALSAVSLVQGPRLASVQVDPSGAVEASGSRLILTANQALAPIDESQVSIEPDVPFTIDSTGRALGVRFTVPLHDDTVYTVRVDDVTGVGGGPSAVLETEFRTPKTHIFLLQRSVDGDDKIFRTDLTGQKAVAVYQHPQIDDFRATANELIVAVEDGGTSSLIAMDRDGKNERELPLPGVGYVSTLQVSDRGGLVGYTFTDKNLSATQGRASVLATQSLRDANAEPQLIEIGGEPASIASWEFVPDAAAVLFVDFDGTLSLDDRSGDAGPQTLGLAQSIQALSRGTYTAIIERTEGLFVLDLADGAEEPLALSVPDFGTPVGITLYPGGELRHVIARDAGGLPTGQAIIRVDDDGAAQPLFEVSSTDSIVQSCASPSGRYAAVSVAPDLLNNPYDRSLLPMPETVQTHLIEIATGEELVVLAGFDTSWCAKGPRR</sequence>
<reference evidence="3" key="2">
    <citation type="submission" date="2023-01" db="EMBL/GenBank/DDBJ databases">
        <authorList>
            <person name="Sun Q."/>
            <person name="Evtushenko L."/>
        </authorList>
    </citation>
    <scope>NUCLEOTIDE SEQUENCE</scope>
    <source>
        <strain evidence="3">VKM Ac-1958</strain>
    </source>
</reference>
<feature type="compositionally biased region" description="Low complexity" evidence="1">
    <location>
        <begin position="30"/>
        <end position="50"/>
    </location>
</feature>
<keyword evidence="2" id="KW-1133">Transmembrane helix</keyword>
<reference evidence="3" key="1">
    <citation type="journal article" date="2014" name="Int. J. Syst. Evol. Microbiol.">
        <title>Complete genome sequence of Corynebacterium casei LMG S-19264T (=DSM 44701T), isolated from a smear-ripened cheese.</title>
        <authorList>
            <consortium name="US DOE Joint Genome Institute (JGI-PGF)"/>
            <person name="Walter F."/>
            <person name="Albersmeier A."/>
            <person name="Kalinowski J."/>
            <person name="Ruckert C."/>
        </authorList>
    </citation>
    <scope>NUCLEOTIDE SEQUENCE</scope>
    <source>
        <strain evidence="3">VKM Ac-1958</strain>
    </source>
</reference>
<protein>
    <recommendedName>
        <fullName evidence="5">SbsA Ig-like domain-containing protein</fullName>
    </recommendedName>
</protein>
<evidence type="ECO:0008006" key="5">
    <source>
        <dbReference type="Google" id="ProtNLM"/>
    </source>
</evidence>
<dbReference type="EMBL" id="BSET01000001">
    <property type="protein sequence ID" value="GLK00994.1"/>
    <property type="molecule type" value="Genomic_DNA"/>
</dbReference>
<name>A0A9W6HRV9_9MICO</name>
<feature type="compositionally biased region" description="Pro residues" evidence="1">
    <location>
        <begin position="51"/>
        <end position="60"/>
    </location>
</feature>
<feature type="transmembrane region" description="Helical" evidence="2">
    <location>
        <begin position="90"/>
        <end position="114"/>
    </location>
</feature>
<evidence type="ECO:0000256" key="2">
    <source>
        <dbReference type="SAM" id="Phobius"/>
    </source>
</evidence>
<keyword evidence="2" id="KW-0472">Membrane</keyword>
<keyword evidence="2" id="KW-0812">Transmembrane</keyword>
<dbReference type="AlphaFoldDB" id="A0A9W6HRV9"/>